<evidence type="ECO:0000313" key="1">
    <source>
        <dbReference type="EMBL" id="MRX76565.1"/>
    </source>
</evidence>
<dbReference type="Proteomes" id="UP000487757">
    <property type="component" value="Unassembled WGS sequence"/>
</dbReference>
<organism evidence="1 2">
    <name type="scientific">Pedobacter petrophilus</name>
    <dbReference type="NCBI Taxonomy" id="1908241"/>
    <lineage>
        <taxon>Bacteria</taxon>
        <taxon>Pseudomonadati</taxon>
        <taxon>Bacteroidota</taxon>
        <taxon>Sphingobacteriia</taxon>
        <taxon>Sphingobacteriales</taxon>
        <taxon>Sphingobacteriaceae</taxon>
        <taxon>Pedobacter</taxon>
    </lineage>
</organism>
<comment type="caution">
    <text evidence="1">The sequence shown here is derived from an EMBL/GenBank/DDBJ whole genome shotgun (WGS) entry which is preliminary data.</text>
</comment>
<reference evidence="1 2" key="1">
    <citation type="submission" date="2019-11" db="EMBL/GenBank/DDBJ databases">
        <title>Pedobacter petrophilus genome.</title>
        <authorList>
            <person name="Feldbauer M.J."/>
            <person name="Newman J.D."/>
        </authorList>
    </citation>
    <scope>NUCLEOTIDE SEQUENCE [LARGE SCALE GENOMIC DNA]</scope>
    <source>
        <strain evidence="1 2">LMG 29686</strain>
    </source>
</reference>
<dbReference type="OrthoDB" id="995425at2"/>
<dbReference type="EMBL" id="WKKH01000013">
    <property type="protein sequence ID" value="MRX76565.1"/>
    <property type="molecule type" value="Genomic_DNA"/>
</dbReference>
<dbReference type="AlphaFoldDB" id="A0A7K0FYG4"/>
<evidence type="ECO:0000313" key="2">
    <source>
        <dbReference type="Proteomes" id="UP000487757"/>
    </source>
</evidence>
<sequence length="55" mass="6456">MTASFSKWFPSIKNPDDIFWGNDGNLYVAVVHIKAMWGESQQEKPKKQYIRIKLI</sequence>
<accession>A0A7K0FYG4</accession>
<protein>
    <submittedName>
        <fullName evidence="1">Uncharacterized protein</fullName>
    </submittedName>
</protein>
<gene>
    <name evidence="1" type="ORF">GJU39_10720</name>
</gene>
<name>A0A7K0FYG4_9SPHI</name>
<keyword evidence="2" id="KW-1185">Reference proteome</keyword>
<proteinExistence type="predicted"/>